<sequence length="71" mass="7862">MPIVQDVSQRKIVWTGISHNFWGAESAFTEVEGSAGSRRFKWAPNLDHLEESSQGKHAGEDSSALQSGYVR</sequence>
<protein>
    <submittedName>
        <fullName evidence="2">Uncharacterized protein</fullName>
    </submittedName>
</protein>
<feature type="compositionally biased region" description="Basic and acidic residues" evidence="1">
    <location>
        <begin position="49"/>
        <end position="60"/>
    </location>
</feature>
<dbReference type="EMBL" id="JH658466">
    <property type="protein sequence ID" value="EXK79640.1"/>
    <property type="molecule type" value="Genomic_DNA"/>
</dbReference>
<dbReference type="HOGENOM" id="CLU_2740138_0_0_1"/>
<dbReference type="AlphaFoldDB" id="X0BBU6"/>
<dbReference type="OrthoDB" id="202825at2759"/>
<reference evidence="2 3" key="1">
    <citation type="submission" date="2011-11" db="EMBL/GenBank/DDBJ databases">
        <title>The Genome Sequence of Fusarium oxysporum PHW815.</title>
        <authorList>
            <consortium name="The Broad Institute Genome Sequencing Platform"/>
            <person name="Ma L.-J."/>
            <person name="Gale L.R."/>
            <person name="Schwartz D.C."/>
            <person name="Zhou S."/>
            <person name="Corby-Kistler H."/>
            <person name="Young S.K."/>
            <person name="Zeng Q."/>
            <person name="Gargeya S."/>
            <person name="Fitzgerald M."/>
            <person name="Haas B."/>
            <person name="Abouelleil A."/>
            <person name="Alvarado L."/>
            <person name="Arachchi H.M."/>
            <person name="Berlin A."/>
            <person name="Brown A."/>
            <person name="Chapman S.B."/>
            <person name="Chen Z."/>
            <person name="Dunbar C."/>
            <person name="Freedman E."/>
            <person name="Gearin G."/>
            <person name="Goldberg J."/>
            <person name="Griggs A."/>
            <person name="Gujja S."/>
            <person name="Heiman D."/>
            <person name="Howarth C."/>
            <person name="Larson L."/>
            <person name="Lui A."/>
            <person name="MacDonald P.J.P."/>
            <person name="Montmayeur A."/>
            <person name="Murphy C."/>
            <person name="Neiman D."/>
            <person name="Pearson M."/>
            <person name="Priest M."/>
            <person name="Roberts A."/>
            <person name="Saif S."/>
            <person name="Shea T."/>
            <person name="Shenoy N."/>
            <person name="Sisk P."/>
            <person name="Stolte C."/>
            <person name="Sykes S."/>
            <person name="Wortman J."/>
            <person name="Nusbaum C."/>
            <person name="Birren B."/>
        </authorList>
    </citation>
    <scope>NUCLEOTIDE SEQUENCE [LARGE SCALE GENOMIC DNA]</scope>
    <source>
        <strain evidence="2 3">54005</strain>
    </source>
</reference>
<evidence type="ECO:0000313" key="2">
    <source>
        <dbReference type="EMBL" id="EXK79640.1"/>
    </source>
</evidence>
<name>X0BBU6_FUSOX</name>
<evidence type="ECO:0000313" key="3">
    <source>
        <dbReference type="Proteomes" id="UP000030663"/>
    </source>
</evidence>
<proteinExistence type="predicted"/>
<feature type="region of interest" description="Disordered" evidence="1">
    <location>
        <begin position="49"/>
        <end position="71"/>
    </location>
</feature>
<evidence type="ECO:0000256" key="1">
    <source>
        <dbReference type="SAM" id="MobiDB-lite"/>
    </source>
</evidence>
<accession>X0BBU6</accession>
<gene>
    <name evidence="2" type="ORF">FOQG_15776</name>
</gene>
<dbReference type="Proteomes" id="UP000030663">
    <property type="component" value="Unassembled WGS sequence"/>
</dbReference>
<keyword evidence="3" id="KW-1185">Reference proteome</keyword>
<organism evidence="2 3">
    <name type="scientific">Fusarium oxysporum f. sp. raphani 54005</name>
    <dbReference type="NCBI Taxonomy" id="1089458"/>
    <lineage>
        <taxon>Eukaryota</taxon>
        <taxon>Fungi</taxon>
        <taxon>Dikarya</taxon>
        <taxon>Ascomycota</taxon>
        <taxon>Pezizomycotina</taxon>
        <taxon>Sordariomycetes</taxon>
        <taxon>Hypocreomycetidae</taxon>
        <taxon>Hypocreales</taxon>
        <taxon>Nectriaceae</taxon>
        <taxon>Fusarium</taxon>
        <taxon>Fusarium oxysporum species complex</taxon>
    </lineage>
</organism>